<organism evidence="7 8">
    <name type="scientific">Cloacibacillus evryensis</name>
    <dbReference type="NCBI Taxonomy" id="508460"/>
    <lineage>
        <taxon>Bacteria</taxon>
        <taxon>Thermotogati</taxon>
        <taxon>Synergistota</taxon>
        <taxon>Synergistia</taxon>
        <taxon>Synergistales</taxon>
        <taxon>Synergistaceae</taxon>
        <taxon>Cloacibacillus</taxon>
    </lineage>
</organism>
<dbReference type="Pfam" id="PF00483">
    <property type="entry name" value="NTP_transferase"/>
    <property type="match status" value="1"/>
</dbReference>
<dbReference type="Gene3D" id="3.90.550.10">
    <property type="entry name" value="Spore Coat Polysaccharide Biosynthesis Protein SpsA, Chain A"/>
    <property type="match status" value="1"/>
</dbReference>
<evidence type="ECO:0000256" key="1">
    <source>
        <dbReference type="ARBA" id="ARBA00006890"/>
    </source>
</evidence>
<dbReference type="PANTHER" id="PTHR43197">
    <property type="entry name" value="UTP--GLUCOSE-1-PHOSPHATE URIDYLYLTRANSFERASE"/>
    <property type="match status" value="1"/>
</dbReference>
<dbReference type="CDD" id="cd02541">
    <property type="entry name" value="UGPase_prokaryotic"/>
    <property type="match status" value="1"/>
</dbReference>
<dbReference type="SUPFAM" id="SSF53448">
    <property type="entry name" value="Nucleotide-diphospho-sugar transferases"/>
    <property type="match status" value="1"/>
</dbReference>
<dbReference type="RefSeq" id="WP_008709710.1">
    <property type="nucleotide sequence ID" value="NZ_CABKQM010000004.1"/>
</dbReference>
<dbReference type="EMBL" id="JANFYT010000035">
    <property type="protein sequence ID" value="MCQ4815408.1"/>
    <property type="molecule type" value="Genomic_DNA"/>
</dbReference>
<dbReference type="GO" id="GO:0006011">
    <property type="term" value="P:UDP-alpha-D-glucose metabolic process"/>
    <property type="evidence" value="ECO:0007669"/>
    <property type="project" value="InterPro"/>
</dbReference>
<gene>
    <name evidence="7" type="ORF">NE630_13290</name>
</gene>
<dbReference type="Proteomes" id="UP001205919">
    <property type="component" value="Unassembled WGS sequence"/>
</dbReference>
<comment type="catalytic activity">
    <reaction evidence="5">
        <text>alpha-D-glucose 1-phosphate + UTP + H(+) = UDP-alpha-D-glucose + diphosphate</text>
        <dbReference type="Rhea" id="RHEA:19889"/>
        <dbReference type="ChEBI" id="CHEBI:15378"/>
        <dbReference type="ChEBI" id="CHEBI:33019"/>
        <dbReference type="ChEBI" id="CHEBI:46398"/>
        <dbReference type="ChEBI" id="CHEBI:58601"/>
        <dbReference type="ChEBI" id="CHEBI:58885"/>
        <dbReference type="EC" id="2.7.7.9"/>
    </reaction>
</comment>
<accession>A0AAW5K9G8</accession>
<keyword evidence="8" id="KW-1185">Reference proteome</keyword>
<dbReference type="GO" id="GO:0003983">
    <property type="term" value="F:UTP:glucose-1-phosphate uridylyltransferase activity"/>
    <property type="evidence" value="ECO:0007669"/>
    <property type="project" value="UniProtKB-EC"/>
</dbReference>
<dbReference type="PANTHER" id="PTHR43197:SF1">
    <property type="entry name" value="UTP--GLUCOSE-1-PHOSPHATE URIDYLYLTRANSFERASE"/>
    <property type="match status" value="1"/>
</dbReference>
<reference evidence="7 8" key="1">
    <citation type="submission" date="2022-06" db="EMBL/GenBank/DDBJ databases">
        <title>Isolation of gut microbiota from human fecal samples.</title>
        <authorList>
            <person name="Pamer E.G."/>
            <person name="Barat B."/>
            <person name="Waligurski E."/>
            <person name="Medina S."/>
            <person name="Paddock L."/>
            <person name="Mostad J."/>
        </authorList>
    </citation>
    <scope>NUCLEOTIDE SEQUENCE [LARGE SCALE GENOMIC DNA]</scope>
    <source>
        <strain evidence="7 8">DFI.9.90</strain>
    </source>
</reference>
<keyword evidence="4 7" id="KW-0548">Nucleotidyltransferase</keyword>
<comment type="similarity">
    <text evidence="1">Belongs to the UDPGP type 2 family.</text>
</comment>
<evidence type="ECO:0000256" key="2">
    <source>
        <dbReference type="ARBA" id="ARBA00012415"/>
    </source>
</evidence>
<keyword evidence="3" id="KW-0808">Transferase</keyword>
<dbReference type="InterPro" id="IPR029044">
    <property type="entry name" value="Nucleotide-diphossugar_trans"/>
</dbReference>
<dbReference type="InterPro" id="IPR005835">
    <property type="entry name" value="NTP_transferase_dom"/>
</dbReference>
<evidence type="ECO:0000259" key="6">
    <source>
        <dbReference type="Pfam" id="PF00483"/>
    </source>
</evidence>
<dbReference type="InterPro" id="IPR005771">
    <property type="entry name" value="GalU_uridylyltTrfase_bac/arc"/>
</dbReference>
<evidence type="ECO:0000256" key="5">
    <source>
        <dbReference type="ARBA" id="ARBA00048128"/>
    </source>
</evidence>
<feature type="domain" description="Nucleotidyl transferase" evidence="6">
    <location>
        <begin position="16"/>
        <end position="267"/>
    </location>
</feature>
<evidence type="ECO:0000256" key="4">
    <source>
        <dbReference type="ARBA" id="ARBA00022695"/>
    </source>
</evidence>
<dbReference type="AlphaFoldDB" id="A0AAW5K9G8"/>
<dbReference type="EC" id="2.7.7.9" evidence="2"/>
<sequence>MADKAYRPVKKAVFPVAGLGTRFLPATKDIPKEMMPLVDRPLIHHGVDEAVASGCTEVVFVTGQGKESIRRYFEPSDELVSLLRERGKEELAAVVENIHSLADFYYAFQEKPLGLGHAVLCAEEFCKDEYFGLLLPDDVMIAEPPVLSQLETVRKKYNSSVLCVEQVAESEVSRYGIVDAEEVEPGIYRVRGLVEKPERGDAPSNLAIMGRYLLSPNIFRHLRELKRGAGGEYQLTDAISSLLNEEPVYAALYSGKRLDCGVKEGWIKATVVKALEDPELREIVLAAVRESGLLMR</sequence>
<name>A0AAW5K9G8_9BACT</name>
<comment type="caution">
    <text evidence="7">The sequence shown here is derived from an EMBL/GenBank/DDBJ whole genome shotgun (WGS) entry which is preliminary data.</text>
</comment>
<protein>
    <recommendedName>
        <fullName evidence="2">UTP--glucose-1-phosphate uridylyltransferase</fullName>
        <ecNumber evidence="2">2.7.7.9</ecNumber>
    </recommendedName>
</protein>
<proteinExistence type="inferred from homology"/>
<evidence type="ECO:0000313" key="8">
    <source>
        <dbReference type="Proteomes" id="UP001205919"/>
    </source>
</evidence>
<evidence type="ECO:0000313" key="7">
    <source>
        <dbReference type="EMBL" id="MCQ4815408.1"/>
    </source>
</evidence>
<evidence type="ECO:0000256" key="3">
    <source>
        <dbReference type="ARBA" id="ARBA00022679"/>
    </source>
</evidence>